<name>Q9N004_MACFA</name>
<proteinExistence type="evidence at transcript level"/>
<accession>Q9N004</accession>
<organism evidence="1">
    <name type="scientific">Macaca fascicularis</name>
    <name type="common">Crab-eating macaque</name>
    <name type="synonym">Cynomolgus monkey</name>
    <dbReference type="NCBI Taxonomy" id="9541"/>
    <lineage>
        <taxon>Eukaryota</taxon>
        <taxon>Metazoa</taxon>
        <taxon>Chordata</taxon>
        <taxon>Craniata</taxon>
        <taxon>Vertebrata</taxon>
        <taxon>Euteleostomi</taxon>
        <taxon>Mammalia</taxon>
        <taxon>Eutheria</taxon>
        <taxon>Euarchontoglires</taxon>
        <taxon>Primates</taxon>
        <taxon>Haplorrhini</taxon>
        <taxon>Catarrhini</taxon>
        <taxon>Cercopithecidae</taxon>
        <taxon>Cercopithecinae</taxon>
        <taxon>Macaca</taxon>
    </lineage>
</organism>
<sequence>MRPAEKPKGNHDSYEIRKAGLNNGTGVCLRGWKNILKEWKQTAVTRLILGW</sequence>
<dbReference type="AlphaFoldDB" id="Q9N004"/>
<evidence type="ECO:0000313" key="1">
    <source>
        <dbReference type="EMBL" id="BAB03561.1"/>
    </source>
</evidence>
<reference evidence="1" key="1">
    <citation type="submission" date="2000-07" db="EMBL/GenBank/DDBJ databases">
        <title>Isolation of full-length cDNA clones from macaque brain cDNA libraries.</title>
        <authorList>
            <person name="Osada N."/>
            <person name="Hida M."/>
            <person name="Kusuda J."/>
            <person name="Tanuma R."/>
            <person name="Iseki K."/>
            <person name="Hirai M."/>
            <person name="Terao K."/>
            <person name="Suzuki Y."/>
            <person name="Sugano S."/>
            <person name="Hashimoto K."/>
        </authorList>
    </citation>
    <scope>NUCLEOTIDE SEQUENCE</scope>
    <source>
        <tissue evidence="1">Cerebellum cortex</tissue>
    </source>
</reference>
<protein>
    <submittedName>
        <fullName evidence="1">Uncharacterized protein</fullName>
    </submittedName>
</protein>
<dbReference type="EMBL" id="AB046643">
    <property type="protein sequence ID" value="BAB03561.1"/>
    <property type="molecule type" value="mRNA"/>
</dbReference>